<name>A0AA37HNK4_9HYPH</name>
<keyword evidence="3" id="KW-1185">Reference proteome</keyword>
<sequence>MLKNAIQPPLAGPNRNPVLYGVANGLAKLFPPVEHPENRARESAAPRPAPRPARG</sequence>
<accession>A0AA37HNK4</accession>
<dbReference type="Proteomes" id="UP001055108">
    <property type="component" value="Unassembled WGS sequence"/>
</dbReference>
<reference evidence="2" key="1">
    <citation type="journal article" date="2016" name="Front. Microbiol.">
        <title>Genome Sequence of the Piezophilic, Mesophilic Sulfate-Reducing Bacterium Desulfovibrio indicus J2T.</title>
        <authorList>
            <person name="Cao J."/>
            <person name="Maignien L."/>
            <person name="Shao Z."/>
            <person name="Alain K."/>
            <person name="Jebbar M."/>
        </authorList>
    </citation>
    <scope>NUCLEOTIDE SEQUENCE</scope>
    <source>
        <strain evidence="2">NBRC 103626</strain>
    </source>
</reference>
<organism evidence="2 3">
    <name type="scientific">Methylobacterium gregans</name>
    <dbReference type="NCBI Taxonomy" id="374424"/>
    <lineage>
        <taxon>Bacteria</taxon>
        <taxon>Pseudomonadati</taxon>
        <taxon>Pseudomonadota</taxon>
        <taxon>Alphaproteobacteria</taxon>
        <taxon>Hyphomicrobiales</taxon>
        <taxon>Methylobacteriaceae</taxon>
        <taxon>Methylobacterium</taxon>
    </lineage>
</organism>
<protein>
    <submittedName>
        <fullName evidence="2">Uncharacterized protein</fullName>
    </submittedName>
</protein>
<evidence type="ECO:0000313" key="2">
    <source>
        <dbReference type="EMBL" id="GJD78082.1"/>
    </source>
</evidence>
<feature type="compositionally biased region" description="Basic and acidic residues" evidence="1">
    <location>
        <begin position="34"/>
        <end position="44"/>
    </location>
</feature>
<evidence type="ECO:0000313" key="3">
    <source>
        <dbReference type="Proteomes" id="UP001055108"/>
    </source>
</evidence>
<dbReference type="EMBL" id="BPQM01000027">
    <property type="protein sequence ID" value="GJD78082.1"/>
    <property type="molecule type" value="Genomic_DNA"/>
</dbReference>
<comment type="caution">
    <text evidence="2">The sequence shown here is derived from an EMBL/GenBank/DDBJ whole genome shotgun (WGS) entry which is preliminary data.</text>
</comment>
<reference evidence="2" key="2">
    <citation type="submission" date="2021-08" db="EMBL/GenBank/DDBJ databases">
        <authorList>
            <person name="Tani A."/>
            <person name="Ola A."/>
            <person name="Ogura Y."/>
            <person name="Katsura K."/>
            <person name="Hayashi T."/>
        </authorList>
    </citation>
    <scope>NUCLEOTIDE SEQUENCE</scope>
    <source>
        <strain evidence="2">NBRC 103626</strain>
    </source>
</reference>
<evidence type="ECO:0000256" key="1">
    <source>
        <dbReference type="SAM" id="MobiDB-lite"/>
    </source>
</evidence>
<proteinExistence type="predicted"/>
<dbReference type="AlphaFoldDB" id="A0AA37HNK4"/>
<feature type="region of interest" description="Disordered" evidence="1">
    <location>
        <begin position="33"/>
        <end position="55"/>
    </location>
</feature>
<gene>
    <name evidence="2" type="ORF">NBEOAGPD_1294</name>
</gene>